<dbReference type="Proteomes" id="UP000253090">
    <property type="component" value="Unassembled WGS sequence"/>
</dbReference>
<dbReference type="InterPro" id="IPR000182">
    <property type="entry name" value="GNAT_dom"/>
</dbReference>
<proteinExistence type="predicted"/>
<keyword evidence="1" id="KW-0812">Transmembrane</keyword>
<feature type="transmembrane region" description="Helical" evidence="1">
    <location>
        <begin position="177"/>
        <end position="198"/>
    </location>
</feature>
<dbReference type="SUPFAM" id="SSF55729">
    <property type="entry name" value="Acyl-CoA N-acyltransferases (Nat)"/>
    <property type="match status" value="1"/>
</dbReference>
<comment type="caution">
    <text evidence="3">The sequence shown here is derived from an EMBL/GenBank/DDBJ whole genome shotgun (WGS) entry which is preliminary data.</text>
</comment>
<dbReference type="Pfam" id="PF00583">
    <property type="entry name" value="Acetyltransf_1"/>
    <property type="match status" value="1"/>
</dbReference>
<feature type="transmembrane region" description="Helical" evidence="1">
    <location>
        <begin position="238"/>
        <end position="258"/>
    </location>
</feature>
<dbReference type="Gene3D" id="3.40.630.30">
    <property type="match status" value="1"/>
</dbReference>
<evidence type="ECO:0000259" key="2">
    <source>
        <dbReference type="PROSITE" id="PS51186"/>
    </source>
</evidence>
<keyword evidence="1" id="KW-0472">Membrane</keyword>
<name>A0A369AX75_9BACL</name>
<feature type="domain" description="N-acetyltransferase" evidence="2">
    <location>
        <begin position="9"/>
        <end position="154"/>
    </location>
</feature>
<dbReference type="GO" id="GO:0016747">
    <property type="term" value="F:acyltransferase activity, transferring groups other than amino-acyl groups"/>
    <property type="evidence" value="ECO:0007669"/>
    <property type="project" value="InterPro"/>
</dbReference>
<feature type="transmembrane region" description="Helical" evidence="1">
    <location>
        <begin position="204"/>
        <end position="226"/>
    </location>
</feature>
<dbReference type="RefSeq" id="WP_114498978.1">
    <property type="nucleotide sequence ID" value="NZ_QPJW01000018.1"/>
</dbReference>
<keyword evidence="4" id="KW-1185">Reference proteome</keyword>
<protein>
    <submittedName>
        <fullName evidence="3">Acetyltransferase (GNAT) family protein</fullName>
    </submittedName>
</protein>
<reference evidence="3 4" key="1">
    <citation type="submission" date="2018-07" db="EMBL/GenBank/DDBJ databases">
        <title>Genomic Encyclopedia of Type Strains, Phase III (KMG-III): the genomes of soil and plant-associated and newly described type strains.</title>
        <authorList>
            <person name="Whitman W."/>
        </authorList>
    </citation>
    <scope>NUCLEOTIDE SEQUENCE [LARGE SCALE GENOMIC DNA]</scope>
    <source>
        <strain evidence="3 4">CECT 8333</strain>
    </source>
</reference>
<feature type="transmembrane region" description="Helical" evidence="1">
    <location>
        <begin position="310"/>
        <end position="333"/>
    </location>
</feature>
<feature type="transmembrane region" description="Helical" evidence="1">
    <location>
        <begin position="278"/>
        <end position="298"/>
    </location>
</feature>
<feature type="transmembrane region" description="Helical" evidence="1">
    <location>
        <begin position="339"/>
        <end position="355"/>
    </location>
</feature>
<accession>A0A369AX75</accession>
<dbReference type="OrthoDB" id="4228396at2"/>
<evidence type="ECO:0000313" key="4">
    <source>
        <dbReference type="Proteomes" id="UP000253090"/>
    </source>
</evidence>
<dbReference type="CDD" id="cd04301">
    <property type="entry name" value="NAT_SF"/>
    <property type="match status" value="1"/>
</dbReference>
<sequence>MSMDAGQEITIRPMNSQEAKEVQRLGRRAFMGLESLFVSKPKDAVVALVGNRIVGAIIMKFLKGDRGQTIGDFSAGFVDCDYRDSGIGGRLYKAATNHFWERGCDYITAEVKDDNVGSWRLLEKNGYMRTEMIENFSHLRGKGMASLLFGTPVPYACGMDFYLASKKNPIKEKTAPSAVQVVIFLLLNLLLSCTILILNHQIQLTWFMLAYGILMLGDVFFTRIGAGFGKRKWQYRMTNCGFLISLLIPLLGTVFPMIGNWMPRQYESTPKLRKELGISALAGWAFIVILVVFTGLVTERHIFVNYLNSLGSMLLLYRIIPVYPFGAFGSLRVYRMNKFIYAVMAVASLLVLFLID</sequence>
<gene>
    <name evidence="3" type="ORF">DFP94_11852</name>
</gene>
<organism evidence="3 4">
    <name type="scientific">Fontibacillus phaseoli</name>
    <dbReference type="NCBI Taxonomy" id="1416533"/>
    <lineage>
        <taxon>Bacteria</taxon>
        <taxon>Bacillati</taxon>
        <taxon>Bacillota</taxon>
        <taxon>Bacilli</taxon>
        <taxon>Bacillales</taxon>
        <taxon>Paenibacillaceae</taxon>
        <taxon>Fontibacillus</taxon>
    </lineage>
</organism>
<dbReference type="EMBL" id="QPJW01000018">
    <property type="protein sequence ID" value="RCX14000.1"/>
    <property type="molecule type" value="Genomic_DNA"/>
</dbReference>
<keyword evidence="1" id="KW-1133">Transmembrane helix</keyword>
<dbReference type="AlphaFoldDB" id="A0A369AX75"/>
<keyword evidence="3" id="KW-0808">Transferase</keyword>
<evidence type="ECO:0000313" key="3">
    <source>
        <dbReference type="EMBL" id="RCX14000.1"/>
    </source>
</evidence>
<dbReference type="InterPro" id="IPR016181">
    <property type="entry name" value="Acyl_CoA_acyltransferase"/>
</dbReference>
<dbReference type="PROSITE" id="PS51186">
    <property type="entry name" value="GNAT"/>
    <property type="match status" value="1"/>
</dbReference>
<evidence type="ECO:0000256" key="1">
    <source>
        <dbReference type="SAM" id="Phobius"/>
    </source>
</evidence>